<evidence type="ECO:0000256" key="7">
    <source>
        <dbReference type="ARBA" id="ARBA00022741"/>
    </source>
</evidence>
<evidence type="ECO:0000256" key="11">
    <source>
        <dbReference type="ARBA" id="ARBA00023136"/>
    </source>
</evidence>
<keyword evidence="23" id="KW-1185">Reference proteome</keyword>
<dbReference type="InterPro" id="IPR051343">
    <property type="entry name" value="G-type_lectin_kinases/EP1-like"/>
</dbReference>
<feature type="signal peptide" evidence="19">
    <location>
        <begin position="1"/>
        <end position="23"/>
    </location>
</feature>
<dbReference type="PANTHER" id="PTHR47976">
    <property type="entry name" value="G-TYPE LECTIN S-RECEPTOR-LIKE SERINE/THREONINE-PROTEIN KINASE SD2-5"/>
    <property type="match status" value="1"/>
</dbReference>
<evidence type="ECO:0000259" key="21">
    <source>
        <dbReference type="PROSITE" id="PS50927"/>
    </source>
</evidence>
<protein>
    <recommendedName>
        <fullName evidence="17">Receptor-like serine/threonine-protein kinase</fullName>
        <ecNumber evidence="17">2.7.11.1</ecNumber>
    </recommendedName>
</protein>
<evidence type="ECO:0000259" key="20">
    <source>
        <dbReference type="PROSITE" id="PS50011"/>
    </source>
</evidence>
<keyword evidence="10" id="KW-1133">Transmembrane helix</keyword>
<evidence type="ECO:0000256" key="6">
    <source>
        <dbReference type="ARBA" id="ARBA00022729"/>
    </source>
</evidence>
<evidence type="ECO:0000256" key="18">
    <source>
        <dbReference type="PROSITE-ProRule" id="PRU10141"/>
    </source>
</evidence>
<feature type="binding site" evidence="18">
    <location>
        <position position="561"/>
    </location>
    <ligand>
        <name>ATP</name>
        <dbReference type="ChEBI" id="CHEBI:30616"/>
    </ligand>
</feature>
<feature type="domain" description="Bulb-type lectin" evidence="21">
    <location>
        <begin position="22"/>
        <end position="157"/>
    </location>
</feature>
<evidence type="ECO:0000256" key="1">
    <source>
        <dbReference type="ARBA" id="ARBA00004167"/>
    </source>
</evidence>
<evidence type="ECO:0000256" key="14">
    <source>
        <dbReference type="ARBA" id="ARBA00023180"/>
    </source>
</evidence>
<evidence type="ECO:0000256" key="5">
    <source>
        <dbReference type="ARBA" id="ARBA00022692"/>
    </source>
</evidence>
<organism evidence="22 23">
    <name type="scientific">Hibiscus sabdariffa</name>
    <name type="common">roselle</name>
    <dbReference type="NCBI Taxonomy" id="183260"/>
    <lineage>
        <taxon>Eukaryota</taxon>
        <taxon>Viridiplantae</taxon>
        <taxon>Streptophyta</taxon>
        <taxon>Embryophyta</taxon>
        <taxon>Tracheophyta</taxon>
        <taxon>Spermatophyta</taxon>
        <taxon>Magnoliopsida</taxon>
        <taxon>eudicotyledons</taxon>
        <taxon>Gunneridae</taxon>
        <taxon>Pentapetalae</taxon>
        <taxon>rosids</taxon>
        <taxon>malvids</taxon>
        <taxon>Malvales</taxon>
        <taxon>Malvaceae</taxon>
        <taxon>Malvoideae</taxon>
        <taxon>Hibiscus</taxon>
    </lineage>
</organism>
<evidence type="ECO:0000256" key="15">
    <source>
        <dbReference type="ARBA" id="ARBA00047899"/>
    </source>
</evidence>
<sequence length="789" mass="87824">MISPPSPTLLFLLIFITTPLIFATVKSQRNVSVGDSLYAGGDSAAWQSPSGDFAFGFRPIPDDEHQFLLAIWYAKIPGSTIIWYASSNRGSTPLVVRNSKVELTTTGHLVLTDPGNNELWRSRSVTDDSRVSHAAMLDTGNFVITSESSGNIWETFKYPTDTILPTQELDVNGSLSSTLAETNYSNGRYQLRFDQGSLILNQIDMFTKKPYNDYYPLGAGSRLIFNDSGYIQIQNSSGSPLNLAPANVIPRPGSNYYRATLGFDGVFTLYSFPRNPSNGGGSWSVVWSRPEDICQTFVDITATLGTGPCGYNSICETINGRPNCTCPPGFSFLDEKNPYTGCKQDYASYPEDCNPDGSTIETDQFEFEQMSFADFPYSDFGILHPATELECRQSCLFDCSCAVAVLQDPSLSPDGTGTCWKKKLPLSNGWFNRDSIDRTALFKVLKSNASRKSPDTPQPGGENRNQAVLILSVLLGTSAIFNFLSFAAISSILFCLYRRKLRDVESIRSRRDIDTNLRSFTYKELEQATNGFKEELGRGAFGTVYKGELSSSHVNFVAVKKLEKVVQEGEREFKTEVKVIGQTHHKNLVRLLGYCDEDEHRLLVYEFMANGSLSSFLFGKLRPSWQQRLQIASGITKGLTYLHEECGTQIIHCDIKPQNILLDDNLTAKISDFGLAKLLINSKTQTLTGVRGTKGKCVDFEMEEEAILTEWAYDCYIDGMIGKFTKDDEEGRNDLGRLEMLLKVAFWCVQYEPLLRPSMRTVSMMLEGAVQVPSPPCPFPMNSISKIIV</sequence>
<proteinExistence type="inferred from homology"/>
<keyword evidence="3" id="KW-0245">EGF-like domain</keyword>
<dbReference type="PROSITE" id="PS00107">
    <property type="entry name" value="PROTEIN_KINASE_ATP"/>
    <property type="match status" value="1"/>
</dbReference>
<dbReference type="Gene3D" id="1.10.510.10">
    <property type="entry name" value="Transferase(Phosphotransferase) domain 1"/>
    <property type="match status" value="1"/>
</dbReference>
<evidence type="ECO:0000256" key="4">
    <source>
        <dbReference type="ARBA" id="ARBA00022679"/>
    </source>
</evidence>
<feature type="chain" id="PRO_5047403826" description="Receptor-like serine/threonine-protein kinase" evidence="19">
    <location>
        <begin position="24"/>
        <end position="789"/>
    </location>
</feature>
<dbReference type="PROSITE" id="PS00108">
    <property type="entry name" value="PROTEIN_KINASE_ST"/>
    <property type="match status" value="1"/>
</dbReference>
<dbReference type="CDD" id="cd00028">
    <property type="entry name" value="B_lectin"/>
    <property type="match status" value="1"/>
</dbReference>
<dbReference type="InterPro" id="IPR017441">
    <property type="entry name" value="Protein_kinase_ATP_BS"/>
</dbReference>
<dbReference type="Gene3D" id="2.90.10.10">
    <property type="entry name" value="Bulb-type lectin domain"/>
    <property type="match status" value="1"/>
</dbReference>
<keyword evidence="7 17" id="KW-0547">Nucleotide-binding</keyword>
<keyword evidence="13" id="KW-0675">Receptor</keyword>
<keyword evidence="12" id="KW-1015">Disulfide bond</keyword>
<dbReference type="InterPro" id="IPR011009">
    <property type="entry name" value="Kinase-like_dom_sf"/>
</dbReference>
<accession>A0ABR2CZZ8</accession>
<comment type="catalytic activity">
    <reaction evidence="15 17">
        <text>L-threonyl-[protein] + ATP = O-phospho-L-threonyl-[protein] + ADP + H(+)</text>
        <dbReference type="Rhea" id="RHEA:46608"/>
        <dbReference type="Rhea" id="RHEA-COMP:11060"/>
        <dbReference type="Rhea" id="RHEA-COMP:11605"/>
        <dbReference type="ChEBI" id="CHEBI:15378"/>
        <dbReference type="ChEBI" id="CHEBI:30013"/>
        <dbReference type="ChEBI" id="CHEBI:30616"/>
        <dbReference type="ChEBI" id="CHEBI:61977"/>
        <dbReference type="ChEBI" id="CHEBI:456216"/>
        <dbReference type="EC" id="2.7.11.1"/>
    </reaction>
</comment>
<dbReference type="PROSITE" id="PS50927">
    <property type="entry name" value="BULB_LECTIN"/>
    <property type="match status" value="1"/>
</dbReference>
<keyword evidence="2 17" id="KW-0723">Serine/threonine-protein kinase</keyword>
<keyword evidence="9 17" id="KW-0067">ATP-binding</keyword>
<dbReference type="Pfam" id="PF01453">
    <property type="entry name" value="B_lectin"/>
    <property type="match status" value="1"/>
</dbReference>
<dbReference type="SMART" id="SM00108">
    <property type="entry name" value="B_lectin"/>
    <property type="match status" value="1"/>
</dbReference>
<dbReference type="EMBL" id="JBBPBM010000038">
    <property type="protein sequence ID" value="KAK8527055.1"/>
    <property type="molecule type" value="Genomic_DNA"/>
</dbReference>
<dbReference type="PROSITE" id="PS50011">
    <property type="entry name" value="PROTEIN_KINASE_DOM"/>
    <property type="match status" value="1"/>
</dbReference>
<comment type="caution">
    <text evidence="22">The sequence shown here is derived from an EMBL/GenBank/DDBJ whole genome shotgun (WGS) entry which is preliminary data.</text>
</comment>
<dbReference type="EC" id="2.7.11.1" evidence="17"/>
<keyword evidence="6 19" id="KW-0732">Signal</keyword>
<keyword evidence="5" id="KW-0812">Transmembrane</keyword>
<keyword evidence="8 17" id="KW-0418">Kinase</keyword>
<name>A0ABR2CZZ8_9ROSI</name>
<dbReference type="Pfam" id="PF07714">
    <property type="entry name" value="PK_Tyr_Ser-Thr"/>
    <property type="match status" value="1"/>
</dbReference>
<evidence type="ECO:0000313" key="23">
    <source>
        <dbReference type="Proteomes" id="UP001472677"/>
    </source>
</evidence>
<comment type="similarity">
    <text evidence="17">Belongs to the protein kinase superfamily. Ser/Thr protein kinase family.</text>
</comment>
<evidence type="ECO:0000256" key="10">
    <source>
        <dbReference type="ARBA" id="ARBA00022989"/>
    </source>
</evidence>
<evidence type="ECO:0000256" key="17">
    <source>
        <dbReference type="PIRNR" id="PIRNR000641"/>
    </source>
</evidence>
<dbReference type="CDD" id="cd00053">
    <property type="entry name" value="EGF"/>
    <property type="match status" value="1"/>
</dbReference>
<comment type="catalytic activity">
    <reaction evidence="16 17">
        <text>L-seryl-[protein] + ATP = O-phospho-L-seryl-[protein] + ADP + H(+)</text>
        <dbReference type="Rhea" id="RHEA:17989"/>
        <dbReference type="Rhea" id="RHEA-COMP:9863"/>
        <dbReference type="Rhea" id="RHEA-COMP:11604"/>
        <dbReference type="ChEBI" id="CHEBI:15378"/>
        <dbReference type="ChEBI" id="CHEBI:29999"/>
        <dbReference type="ChEBI" id="CHEBI:30616"/>
        <dbReference type="ChEBI" id="CHEBI:83421"/>
        <dbReference type="ChEBI" id="CHEBI:456216"/>
        <dbReference type="EC" id="2.7.11.1"/>
    </reaction>
</comment>
<evidence type="ECO:0000256" key="9">
    <source>
        <dbReference type="ARBA" id="ARBA00022840"/>
    </source>
</evidence>
<dbReference type="SMART" id="SM00220">
    <property type="entry name" value="S_TKc"/>
    <property type="match status" value="1"/>
</dbReference>
<dbReference type="InterPro" id="IPR000719">
    <property type="entry name" value="Prot_kinase_dom"/>
</dbReference>
<dbReference type="InterPro" id="IPR024171">
    <property type="entry name" value="SRK-like_kinase"/>
</dbReference>
<dbReference type="InterPro" id="IPR001480">
    <property type="entry name" value="Bulb-type_lectin_dom"/>
</dbReference>
<evidence type="ECO:0000256" key="16">
    <source>
        <dbReference type="ARBA" id="ARBA00048679"/>
    </source>
</evidence>
<dbReference type="PANTHER" id="PTHR47976:SF105">
    <property type="entry name" value="RECEPTOR-LIKE SERINE_THREONINE-PROTEIN KINASE"/>
    <property type="match status" value="1"/>
</dbReference>
<evidence type="ECO:0000256" key="13">
    <source>
        <dbReference type="ARBA" id="ARBA00023170"/>
    </source>
</evidence>
<evidence type="ECO:0000256" key="12">
    <source>
        <dbReference type="ARBA" id="ARBA00023157"/>
    </source>
</evidence>
<gene>
    <name evidence="22" type="ORF">V6N12_054283</name>
</gene>
<evidence type="ECO:0000313" key="22">
    <source>
        <dbReference type="EMBL" id="KAK8527055.1"/>
    </source>
</evidence>
<dbReference type="InterPro" id="IPR036426">
    <property type="entry name" value="Bulb-type_lectin_dom_sf"/>
</dbReference>
<dbReference type="InterPro" id="IPR008271">
    <property type="entry name" value="Ser/Thr_kinase_AS"/>
</dbReference>
<evidence type="ECO:0000256" key="2">
    <source>
        <dbReference type="ARBA" id="ARBA00022527"/>
    </source>
</evidence>
<dbReference type="InterPro" id="IPR001245">
    <property type="entry name" value="Ser-Thr/Tyr_kinase_cat_dom"/>
</dbReference>
<dbReference type="Gene3D" id="3.30.200.20">
    <property type="entry name" value="Phosphorylase Kinase, domain 1"/>
    <property type="match status" value="1"/>
</dbReference>
<keyword evidence="14" id="KW-0325">Glycoprotein</keyword>
<dbReference type="PIRSF" id="PIRSF000641">
    <property type="entry name" value="SRK"/>
    <property type="match status" value="1"/>
</dbReference>
<dbReference type="Proteomes" id="UP001472677">
    <property type="component" value="Unassembled WGS sequence"/>
</dbReference>
<evidence type="ECO:0000256" key="8">
    <source>
        <dbReference type="ARBA" id="ARBA00022777"/>
    </source>
</evidence>
<evidence type="ECO:0000256" key="19">
    <source>
        <dbReference type="SAM" id="SignalP"/>
    </source>
</evidence>
<dbReference type="SUPFAM" id="SSF56112">
    <property type="entry name" value="Protein kinase-like (PK-like)"/>
    <property type="match status" value="1"/>
</dbReference>
<evidence type="ECO:0000256" key="3">
    <source>
        <dbReference type="ARBA" id="ARBA00022536"/>
    </source>
</evidence>
<keyword evidence="4 17" id="KW-0808">Transferase</keyword>
<reference evidence="22 23" key="1">
    <citation type="journal article" date="2024" name="G3 (Bethesda)">
        <title>Genome assembly of Hibiscus sabdariffa L. provides insights into metabolisms of medicinal natural products.</title>
        <authorList>
            <person name="Kim T."/>
        </authorList>
    </citation>
    <scope>NUCLEOTIDE SEQUENCE [LARGE SCALE GENOMIC DNA]</scope>
    <source>
        <strain evidence="22">TK-2024</strain>
        <tissue evidence="22">Old leaves</tissue>
    </source>
</reference>
<dbReference type="SUPFAM" id="SSF51110">
    <property type="entry name" value="alpha-D-mannose-specific plant lectins"/>
    <property type="match status" value="1"/>
</dbReference>
<comment type="subcellular location">
    <subcellularLocation>
        <location evidence="1">Membrane</location>
        <topology evidence="1">Single-pass membrane protein</topology>
    </subcellularLocation>
</comment>
<keyword evidence="11" id="KW-0472">Membrane</keyword>
<feature type="domain" description="Protein kinase" evidence="20">
    <location>
        <begin position="530"/>
        <end position="789"/>
    </location>
</feature>